<protein>
    <recommendedName>
        <fullName evidence="1">DUF4283 domain-containing protein</fullName>
    </recommendedName>
</protein>
<organism evidence="2 3">
    <name type="scientific">Solanum verrucosum</name>
    <dbReference type="NCBI Taxonomy" id="315347"/>
    <lineage>
        <taxon>Eukaryota</taxon>
        <taxon>Viridiplantae</taxon>
        <taxon>Streptophyta</taxon>
        <taxon>Embryophyta</taxon>
        <taxon>Tracheophyta</taxon>
        <taxon>Spermatophyta</taxon>
        <taxon>Magnoliopsida</taxon>
        <taxon>eudicotyledons</taxon>
        <taxon>Gunneridae</taxon>
        <taxon>Pentapetalae</taxon>
        <taxon>asterids</taxon>
        <taxon>lamiids</taxon>
        <taxon>Solanales</taxon>
        <taxon>Solanaceae</taxon>
        <taxon>Solanoideae</taxon>
        <taxon>Solaneae</taxon>
        <taxon>Solanum</taxon>
    </lineage>
</organism>
<gene>
    <name evidence="2" type="ORF">MTR67_003170</name>
</gene>
<accession>A0AAF0PTT4</accession>
<evidence type="ECO:0000313" key="3">
    <source>
        <dbReference type="Proteomes" id="UP001234989"/>
    </source>
</evidence>
<dbReference type="AlphaFoldDB" id="A0AAF0PTT4"/>
<feature type="domain" description="DUF4283" evidence="1">
    <location>
        <begin position="223"/>
        <end position="304"/>
    </location>
</feature>
<dbReference type="EMBL" id="CP133612">
    <property type="protein sequence ID" value="WMV09785.1"/>
    <property type="molecule type" value="Genomic_DNA"/>
</dbReference>
<proteinExistence type="predicted"/>
<evidence type="ECO:0000259" key="1">
    <source>
        <dbReference type="Pfam" id="PF14111"/>
    </source>
</evidence>
<dbReference type="Proteomes" id="UP001234989">
    <property type="component" value="Chromosome 1"/>
</dbReference>
<dbReference type="Pfam" id="PF14111">
    <property type="entry name" value="DUF4283"/>
    <property type="match status" value="1"/>
</dbReference>
<dbReference type="InterPro" id="IPR025558">
    <property type="entry name" value="DUF4283"/>
</dbReference>
<evidence type="ECO:0000313" key="2">
    <source>
        <dbReference type="EMBL" id="WMV09785.1"/>
    </source>
</evidence>
<name>A0AAF0PTT4_SOLVR</name>
<dbReference type="SUPFAM" id="SSF50729">
    <property type="entry name" value="PH domain-like"/>
    <property type="match status" value="1"/>
</dbReference>
<dbReference type="Gene3D" id="2.30.29.30">
    <property type="entry name" value="Pleckstrin-homology domain (PH domain)/Phosphotyrosine-binding domain (PTB)"/>
    <property type="match status" value="1"/>
</dbReference>
<dbReference type="PANTHER" id="PTHR34427:SF16">
    <property type="entry name" value="DUF4283 DOMAIN-CONTAINING PROTEIN"/>
    <property type="match status" value="1"/>
</dbReference>
<keyword evidence="3" id="KW-1185">Reference proteome</keyword>
<sequence length="458" mass="53358">MQSVELMLEKEYDLFLEANKKVFFYRQFMRVKVYRLNDDGKWDDQGTGHVTVDYLERSEEPGLLVTDEHEHETLLMHRISAEDIYRKQEVFSFSQIQLFLGGIRSIQLNWLLVFKRPLAAHTYGKDSICSVQRNMQFSSLNYETFHSASSDLRELPPVELSTLPLILKIVVESGVADQLRVTELILHDLYKRVNGSQTLCTVEIKSRIGNIKVTDRINDQEDSLLKRCVVGYCREELKEKPTLADIRRWSSTNWKKAFGVNIYEFNGDSFLFEFPNKHMAEQTLKRQWRWKNCSFHMEWWNPFIGRIPNSLTVKEIWITLVGIPLHLRSQKVFREIGGVCGGWIATEEETELKNQMKWARILVASDGRKIPKEVSIEWNEITYHFPIWVECKPRFEIVPESGYGTNGEETRPKSTLAPEKKYKLDSAGQLIFNKIYGGNNLEAIREENAMVESEARGS</sequence>
<dbReference type="InterPro" id="IPR011993">
    <property type="entry name" value="PH-like_dom_sf"/>
</dbReference>
<dbReference type="PANTHER" id="PTHR34427">
    <property type="entry name" value="DUF4283 DOMAIN PROTEIN"/>
    <property type="match status" value="1"/>
</dbReference>
<reference evidence="2" key="1">
    <citation type="submission" date="2023-08" db="EMBL/GenBank/DDBJ databases">
        <title>A de novo genome assembly of Solanum verrucosum Schlechtendal, a Mexican diploid species geographically isolated from the other diploid A-genome species in potato relatives.</title>
        <authorList>
            <person name="Hosaka K."/>
        </authorList>
    </citation>
    <scope>NUCLEOTIDE SEQUENCE</scope>
    <source>
        <tissue evidence="2">Young leaves</tissue>
    </source>
</reference>